<proteinExistence type="predicted"/>
<evidence type="ECO:0000313" key="2">
    <source>
        <dbReference type="Proteomes" id="UP001529510"/>
    </source>
</evidence>
<reference evidence="1 2" key="1">
    <citation type="submission" date="2024-05" db="EMBL/GenBank/DDBJ databases">
        <title>Genome sequencing and assembly of Indian major carp, Cirrhinus mrigala (Hamilton, 1822).</title>
        <authorList>
            <person name="Mohindra V."/>
            <person name="Chowdhury L.M."/>
            <person name="Lal K."/>
            <person name="Jena J.K."/>
        </authorList>
    </citation>
    <scope>NUCLEOTIDE SEQUENCE [LARGE SCALE GENOMIC DNA]</scope>
    <source>
        <strain evidence="1">CM1030</strain>
        <tissue evidence="1">Blood</tissue>
    </source>
</reference>
<dbReference type="Proteomes" id="UP001529510">
    <property type="component" value="Unassembled WGS sequence"/>
</dbReference>
<protein>
    <submittedName>
        <fullName evidence="1">Uncharacterized protein</fullName>
    </submittedName>
</protein>
<organism evidence="1 2">
    <name type="scientific">Cirrhinus mrigala</name>
    <name type="common">Mrigala</name>
    <dbReference type="NCBI Taxonomy" id="683832"/>
    <lineage>
        <taxon>Eukaryota</taxon>
        <taxon>Metazoa</taxon>
        <taxon>Chordata</taxon>
        <taxon>Craniata</taxon>
        <taxon>Vertebrata</taxon>
        <taxon>Euteleostomi</taxon>
        <taxon>Actinopterygii</taxon>
        <taxon>Neopterygii</taxon>
        <taxon>Teleostei</taxon>
        <taxon>Ostariophysi</taxon>
        <taxon>Cypriniformes</taxon>
        <taxon>Cyprinidae</taxon>
        <taxon>Labeoninae</taxon>
        <taxon>Labeonini</taxon>
        <taxon>Cirrhinus</taxon>
    </lineage>
</organism>
<dbReference type="EMBL" id="JAMKFB020000001">
    <property type="protein sequence ID" value="KAL0203723.1"/>
    <property type="molecule type" value="Genomic_DNA"/>
</dbReference>
<comment type="caution">
    <text evidence="1">The sequence shown here is derived from an EMBL/GenBank/DDBJ whole genome shotgun (WGS) entry which is preliminary data.</text>
</comment>
<accession>A0ABD0RYT4</accession>
<sequence length="68" mass="7507">MFLESTTGSREARRLGTRHIITYNTQSDNRRNKLTGIATLARNIPLASEYGYPPETSVSICHVASSVP</sequence>
<feature type="non-terminal residue" evidence="1">
    <location>
        <position position="68"/>
    </location>
</feature>
<dbReference type="AlphaFoldDB" id="A0ABD0RYT4"/>
<name>A0ABD0RYT4_CIRMR</name>
<evidence type="ECO:0000313" key="1">
    <source>
        <dbReference type="EMBL" id="KAL0203723.1"/>
    </source>
</evidence>
<gene>
    <name evidence="1" type="ORF">M9458_001741</name>
</gene>
<keyword evidence="2" id="KW-1185">Reference proteome</keyword>